<keyword evidence="5 6" id="KW-0472">Membrane</keyword>
<accession>A0A1M6UHP5</accession>
<feature type="transmembrane region" description="Helical" evidence="6">
    <location>
        <begin position="695"/>
        <end position="717"/>
    </location>
</feature>
<dbReference type="EMBL" id="FRAW01000014">
    <property type="protein sequence ID" value="SHK68673.1"/>
    <property type="molecule type" value="Genomic_DNA"/>
</dbReference>
<feature type="transmembrane region" description="Helical" evidence="6">
    <location>
        <begin position="278"/>
        <end position="301"/>
    </location>
</feature>
<feature type="transmembrane region" description="Helical" evidence="6">
    <location>
        <begin position="307"/>
        <end position="327"/>
    </location>
</feature>
<keyword evidence="9" id="KW-1185">Reference proteome</keyword>
<feature type="transmembrane region" description="Helical" evidence="6">
    <location>
        <begin position="381"/>
        <end position="404"/>
    </location>
</feature>
<reference evidence="9" key="1">
    <citation type="submission" date="2016-11" db="EMBL/GenBank/DDBJ databases">
        <authorList>
            <person name="Varghese N."/>
            <person name="Submissions S."/>
        </authorList>
    </citation>
    <scope>NUCLEOTIDE SEQUENCE [LARGE SCALE GENOMIC DNA]</scope>
    <source>
        <strain evidence="9">UWOS</strain>
    </source>
</reference>
<dbReference type="PANTHER" id="PTHR33406:SF13">
    <property type="entry name" value="MEMBRANE PROTEIN YDFJ"/>
    <property type="match status" value="1"/>
</dbReference>
<evidence type="ECO:0000313" key="9">
    <source>
        <dbReference type="Proteomes" id="UP000184275"/>
    </source>
</evidence>
<dbReference type="Gene3D" id="1.20.1640.10">
    <property type="entry name" value="Multidrug efflux transporter AcrB transmembrane domain"/>
    <property type="match status" value="2"/>
</dbReference>
<gene>
    <name evidence="8" type="ORF">SAMN05720469_1145</name>
</gene>
<sequence length="800" mass="90724">MFSLLQRILRSALKHPKAVLAVTLAITVLSIYPIRNLKWELRMIDMLPNSSEVKQANAIVEQNFGGFGSLVAIITSPDSALNNRLVHGLVQELQDNRFVNFIEYEPESEFFEKNKLLYAHTSDLRKIRDRISTLQTQYKHEKNPLFVNLLESDSAQKNLRDSIAREITDSLSLLQSQNDYLSKWRNVYSNADGTIRIVCVFPKERVSDLSASRKLTHIVEGAFESLPESDHAKLYMTGNVYKTAHEGWKILPEARFTGILLALILAFFFLFRFARQPALFILSVIPIALVFVWTLAAAWLLFGRINLYSLILAVILPGISCREIVHLMTRFAEEQRNGLGYELSLESALLGIGPTIAVSTFSFAAAFLGLSFVPLAGMQELGILGAIGSILNWSLSSLVFPALIERTRRYRPFLVFGKFHSRMRGFKERPFIGFKKALLPVILLSLILPCRGIYPKFDYDFSHITYNPNTATADSLLKQTNYLHYEPIVAILPNAAEARSFYNKIRREQESNPATGIRAVAIFQNLIPSNQQEKISLLNEIRDEIDFDMLRRLSPADSQKITQLERHWQISPILYQDLPQNVRRVFGENDKNRTEYAFIFPNFNANDGLACRRLAKELAPFPYPMTGTALIRADLLNRTLPHFHKTILIGIAGVFLLTFLFYKKISFSLFTVISPVIAFFWLLGLLRLLEIPISAYSALAFPILIGMSLDGSIQLWNSYFEHSTGSIYYVLRTTGATCFFAEFLTIIVLFGLFVSSHPGIHQIGVISILGGICLILSHLFVFPLLAGALDRRRIRRRNLP</sequence>
<dbReference type="SUPFAM" id="SSF82866">
    <property type="entry name" value="Multidrug efflux transporter AcrB transmembrane domain"/>
    <property type="match status" value="2"/>
</dbReference>
<keyword evidence="4 6" id="KW-1133">Transmembrane helix</keyword>
<name>A0A1M6UHP5_9BACT</name>
<dbReference type="Pfam" id="PF03176">
    <property type="entry name" value="MMPL"/>
    <property type="match status" value="1"/>
</dbReference>
<dbReference type="InterPro" id="IPR050545">
    <property type="entry name" value="Mycobact_MmpL"/>
</dbReference>
<evidence type="ECO:0000256" key="3">
    <source>
        <dbReference type="ARBA" id="ARBA00022692"/>
    </source>
</evidence>
<organism evidence="8 9">
    <name type="scientific">Fibrobacter intestinalis</name>
    <dbReference type="NCBI Taxonomy" id="28122"/>
    <lineage>
        <taxon>Bacteria</taxon>
        <taxon>Pseudomonadati</taxon>
        <taxon>Fibrobacterota</taxon>
        <taxon>Fibrobacteria</taxon>
        <taxon>Fibrobacterales</taxon>
        <taxon>Fibrobacteraceae</taxon>
        <taxon>Fibrobacter</taxon>
    </lineage>
</organism>
<protein>
    <submittedName>
        <fullName evidence="8">Predicted exporter protein, RND superfamily</fullName>
    </submittedName>
</protein>
<proteinExistence type="predicted"/>
<keyword evidence="2" id="KW-1003">Cell membrane</keyword>
<dbReference type="AlphaFoldDB" id="A0A1M6UHP5"/>
<dbReference type="InterPro" id="IPR000731">
    <property type="entry name" value="SSD"/>
</dbReference>
<feature type="transmembrane region" description="Helical" evidence="6">
    <location>
        <begin position="643"/>
        <end position="662"/>
    </location>
</feature>
<keyword evidence="3 6" id="KW-0812">Transmembrane</keyword>
<evidence type="ECO:0000256" key="5">
    <source>
        <dbReference type="ARBA" id="ARBA00023136"/>
    </source>
</evidence>
<feature type="transmembrane region" description="Helical" evidence="6">
    <location>
        <begin position="437"/>
        <end position="454"/>
    </location>
</feature>
<comment type="subcellular location">
    <subcellularLocation>
        <location evidence="1">Cell membrane</location>
        <topology evidence="1">Multi-pass membrane protein</topology>
    </subcellularLocation>
</comment>
<evidence type="ECO:0000256" key="1">
    <source>
        <dbReference type="ARBA" id="ARBA00004651"/>
    </source>
</evidence>
<feature type="transmembrane region" description="Helical" evidence="6">
    <location>
        <begin position="760"/>
        <end position="789"/>
    </location>
</feature>
<feature type="transmembrane region" description="Helical" evidence="6">
    <location>
        <begin position="254"/>
        <end position="271"/>
    </location>
</feature>
<feature type="transmembrane region" description="Helical" evidence="6">
    <location>
        <begin position="729"/>
        <end position="754"/>
    </location>
</feature>
<dbReference type="PROSITE" id="PS50156">
    <property type="entry name" value="SSD"/>
    <property type="match status" value="1"/>
</dbReference>
<dbReference type="GO" id="GO:0005886">
    <property type="term" value="C:plasma membrane"/>
    <property type="evidence" value="ECO:0007669"/>
    <property type="project" value="UniProtKB-SubCell"/>
</dbReference>
<evidence type="ECO:0000256" key="2">
    <source>
        <dbReference type="ARBA" id="ARBA00022475"/>
    </source>
</evidence>
<dbReference type="Proteomes" id="UP000184275">
    <property type="component" value="Unassembled WGS sequence"/>
</dbReference>
<feature type="transmembrane region" description="Helical" evidence="6">
    <location>
        <begin position="669"/>
        <end position="689"/>
    </location>
</feature>
<evidence type="ECO:0000313" key="8">
    <source>
        <dbReference type="EMBL" id="SHK68673.1"/>
    </source>
</evidence>
<feature type="domain" description="SSD" evidence="7">
    <location>
        <begin position="256"/>
        <end position="406"/>
    </location>
</feature>
<evidence type="ECO:0000256" key="4">
    <source>
        <dbReference type="ARBA" id="ARBA00022989"/>
    </source>
</evidence>
<evidence type="ECO:0000256" key="6">
    <source>
        <dbReference type="SAM" id="Phobius"/>
    </source>
</evidence>
<dbReference type="InterPro" id="IPR004869">
    <property type="entry name" value="MMPL_dom"/>
</dbReference>
<evidence type="ECO:0000259" key="7">
    <source>
        <dbReference type="PROSITE" id="PS50156"/>
    </source>
</evidence>
<dbReference type="RefSeq" id="WP_073304212.1">
    <property type="nucleotide sequence ID" value="NZ_JBJEGA010000055.1"/>
</dbReference>
<feature type="transmembrane region" description="Helical" evidence="6">
    <location>
        <begin position="348"/>
        <end position="375"/>
    </location>
</feature>
<dbReference type="PANTHER" id="PTHR33406">
    <property type="entry name" value="MEMBRANE PROTEIN MJ1562-RELATED"/>
    <property type="match status" value="1"/>
</dbReference>